<feature type="compositionally biased region" description="Low complexity" evidence="1">
    <location>
        <begin position="874"/>
        <end position="887"/>
    </location>
</feature>
<feature type="region of interest" description="Disordered" evidence="1">
    <location>
        <begin position="347"/>
        <end position="423"/>
    </location>
</feature>
<dbReference type="EMBL" id="JAHWGI010001411">
    <property type="protein sequence ID" value="KAK3930219.1"/>
    <property type="molecule type" value="Genomic_DNA"/>
</dbReference>
<feature type="region of interest" description="Disordered" evidence="1">
    <location>
        <begin position="156"/>
        <end position="249"/>
    </location>
</feature>
<feature type="compositionally biased region" description="Polar residues" evidence="1">
    <location>
        <begin position="1858"/>
        <end position="1869"/>
    </location>
</feature>
<feature type="region of interest" description="Disordered" evidence="1">
    <location>
        <begin position="1107"/>
        <end position="1208"/>
    </location>
</feature>
<dbReference type="Pfam" id="PF13820">
    <property type="entry name" value="NCOA6_TRADD-N"/>
    <property type="match status" value="1"/>
</dbReference>
<dbReference type="GO" id="GO:0003713">
    <property type="term" value="F:transcription coactivator activity"/>
    <property type="evidence" value="ECO:0007669"/>
    <property type="project" value="InterPro"/>
</dbReference>
<feature type="compositionally biased region" description="Polar residues" evidence="1">
    <location>
        <begin position="1190"/>
        <end position="1204"/>
    </location>
</feature>
<reference evidence="3" key="2">
    <citation type="journal article" date="2023" name="BMC Genomics">
        <title>Pest status, molecular evolution, and epigenetic factors derived from the genome assembly of Frankliniella fusca, a thysanopteran phytovirus vector.</title>
        <authorList>
            <person name="Catto M.A."/>
            <person name="Labadie P.E."/>
            <person name="Jacobson A.L."/>
            <person name="Kennedy G.G."/>
            <person name="Srinivasan R."/>
            <person name="Hunt B.G."/>
        </authorList>
    </citation>
    <scope>NUCLEOTIDE SEQUENCE</scope>
    <source>
        <strain evidence="3">PL_HMW_Pooled</strain>
    </source>
</reference>
<feature type="compositionally biased region" description="Polar residues" evidence="1">
    <location>
        <begin position="461"/>
        <end position="473"/>
    </location>
</feature>
<proteinExistence type="predicted"/>
<feature type="region of interest" description="Disordered" evidence="1">
    <location>
        <begin position="1489"/>
        <end position="1636"/>
    </location>
</feature>
<feature type="compositionally biased region" description="Low complexity" evidence="1">
    <location>
        <begin position="224"/>
        <end position="235"/>
    </location>
</feature>
<dbReference type="InterPro" id="IPR032715">
    <property type="entry name" value="NCOA6_TRADD-N"/>
</dbReference>
<feature type="region of interest" description="Disordered" evidence="1">
    <location>
        <begin position="1965"/>
        <end position="2000"/>
    </location>
</feature>
<dbReference type="GO" id="GO:0035097">
    <property type="term" value="C:histone methyltransferase complex"/>
    <property type="evidence" value="ECO:0007669"/>
    <property type="project" value="TreeGrafter"/>
</dbReference>
<comment type="caution">
    <text evidence="3">The sequence shown here is derived from an EMBL/GenBank/DDBJ whole genome shotgun (WGS) entry which is preliminary data.</text>
</comment>
<gene>
    <name evidence="3" type="ORF">KUF71_004953</name>
</gene>
<feature type="compositionally biased region" description="Low complexity" evidence="1">
    <location>
        <begin position="386"/>
        <end position="420"/>
    </location>
</feature>
<feature type="region of interest" description="Disordered" evidence="1">
    <location>
        <begin position="267"/>
        <end position="332"/>
    </location>
</feature>
<feature type="compositionally biased region" description="Basic and acidic residues" evidence="1">
    <location>
        <begin position="1502"/>
        <end position="1512"/>
    </location>
</feature>
<organism evidence="3 4">
    <name type="scientific">Frankliniella fusca</name>
    <dbReference type="NCBI Taxonomy" id="407009"/>
    <lineage>
        <taxon>Eukaryota</taxon>
        <taxon>Metazoa</taxon>
        <taxon>Ecdysozoa</taxon>
        <taxon>Arthropoda</taxon>
        <taxon>Hexapoda</taxon>
        <taxon>Insecta</taxon>
        <taxon>Pterygota</taxon>
        <taxon>Neoptera</taxon>
        <taxon>Paraneoptera</taxon>
        <taxon>Thysanoptera</taxon>
        <taxon>Terebrantia</taxon>
        <taxon>Thripoidea</taxon>
        <taxon>Thripidae</taxon>
        <taxon>Frankliniella</taxon>
    </lineage>
</organism>
<dbReference type="Proteomes" id="UP001219518">
    <property type="component" value="Unassembled WGS sequence"/>
</dbReference>
<feature type="region of interest" description="Disordered" evidence="1">
    <location>
        <begin position="594"/>
        <end position="849"/>
    </location>
</feature>
<feature type="compositionally biased region" description="Basic and acidic residues" evidence="1">
    <location>
        <begin position="1157"/>
        <end position="1172"/>
    </location>
</feature>
<dbReference type="PANTHER" id="PTHR15690">
    <property type="entry name" value="NUCLEAR RECEPTOR COACTIVATOR 6"/>
    <property type="match status" value="1"/>
</dbReference>
<feature type="domain" description="Nuclear receptor coactivator 6 TRADD-N" evidence="2">
    <location>
        <begin position="11"/>
        <end position="149"/>
    </location>
</feature>
<evidence type="ECO:0000313" key="3">
    <source>
        <dbReference type="EMBL" id="KAK3930219.1"/>
    </source>
</evidence>
<feature type="compositionally biased region" description="Low complexity" evidence="1">
    <location>
        <begin position="1846"/>
        <end position="1857"/>
    </location>
</feature>
<feature type="compositionally biased region" description="Low complexity" evidence="1">
    <location>
        <begin position="1870"/>
        <end position="1899"/>
    </location>
</feature>
<feature type="compositionally biased region" description="Polar residues" evidence="1">
    <location>
        <begin position="1913"/>
        <end position="1933"/>
    </location>
</feature>
<feature type="compositionally biased region" description="Low complexity" evidence="1">
    <location>
        <begin position="670"/>
        <end position="693"/>
    </location>
</feature>
<feature type="compositionally biased region" description="Low complexity" evidence="1">
    <location>
        <begin position="967"/>
        <end position="981"/>
    </location>
</feature>
<accession>A0AAE1I083</accession>
<feature type="compositionally biased region" description="Polar residues" evidence="1">
    <location>
        <begin position="1738"/>
        <end position="1750"/>
    </location>
</feature>
<feature type="compositionally biased region" description="Acidic residues" evidence="1">
    <location>
        <begin position="1562"/>
        <end position="1575"/>
    </location>
</feature>
<feature type="compositionally biased region" description="Basic and acidic residues" evidence="1">
    <location>
        <begin position="1395"/>
        <end position="1414"/>
    </location>
</feature>
<dbReference type="GO" id="GO:0005667">
    <property type="term" value="C:transcription regulator complex"/>
    <property type="evidence" value="ECO:0007669"/>
    <property type="project" value="TreeGrafter"/>
</dbReference>
<feature type="compositionally biased region" description="Basic and acidic residues" evidence="1">
    <location>
        <begin position="699"/>
        <end position="713"/>
    </location>
</feature>
<feature type="compositionally biased region" description="Basic residues" evidence="1">
    <location>
        <begin position="1590"/>
        <end position="1600"/>
    </location>
</feature>
<feature type="compositionally biased region" description="Low complexity" evidence="1">
    <location>
        <begin position="537"/>
        <end position="549"/>
    </location>
</feature>
<feature type="region of interest" description="Disordered" evidence="1">
    <location>
        <begin position="529"/>
        <end position="576"/>
    </location>
</feature>
<keyword evidence="3" id="KW-0675">Receptor</keyword>
<evidence type="ECO:0000313" key="4">
    <source>
        <dbReference type="Proteomes" id="UP001219518"/>
    </source>
</evidence>
<protein>
    <submittedName>
        <fullName evidence="3">Nuclear receptor coactivator 6</fullName>
    </submittedName>
</protein>
<sequence>MAADSDGDLIETVVTCQGDLTDPDFPEKFQKIVDELNCLLCRGNGESLQVSKVEPWNSVRVTFNIPREAAQRLRQLAEEGSQALSALGILSVQVQGDQVISLTIANRFGGEPQEIRVSAAPTNADGASTSGASGTAGGLGGLMRNVAQVMASAPTTPNVVAPSNGEPIPQFPQPKPPTATLMTPGTPANPATPPAQGPRVPGQGPFPFNSMTQAAQMMQGRDVQQGTPTAPQAQSQPPPPPYPSGQNLKLANPANVALSSPLLVNLLQNDGNPGSPVGNHVNKMLPPSGSTADKPVPRVRGQGKNAQPRRRTSVTEISQELKRSAPSSPALSTGEIVTNHLQHQVGSSAFVSTSPSPPTALQTQRLPAESPASLIPSQQPSFNQTVPQVSGQTSQPQQPPQQQQHSLPQVGLPQQMPPQQDLQSNLQSNAVPQLQQQVPTLVSSTPQVDQFRMQRPMIPSNVPQQMTMGSPQIRQRPPVAQKPVNPNGVTSIGPPIPLGVGQAMAGSGISVSSAPSQIPTAVPNVLSAALPSPSTHPAAIPSQPASQSSVLPVKGPSMASGAPPLSQPTSTPPTILPNALYSQQEYQRFSGVDPRLANPAAQPMAPGTMGVRHPMGVGMSGPLRQPQPAMWSNSPSATQNLNPNPTQSLNSSLIQNSGQGPMSSAYPSNSQAMVPQQQQLLLPQQSQQQTSPAAPHPPVESKETSQNKEELPKENNTASPPSPPPALTSSGKERQFLINPLTGMLEPMPSESSSDSEVEATDKNIDTLKEDSFFNFSSPLNDLSNSVYSDDDDDVSSPISRRADTTTTTTDQSDSEATVRSTTSETSVSRRARIKTGREANNSPAPEKIKLRLKLDSAYKVVGSSSGTGAIQFGAQPGPSQPGTPGSVASAEEPRVPPLHISLRGRGPMVVRDRKESKKWIKEVAMSSGVAPVNVDSTKKFKPGKLVSGGSPVATENMRLKKPHLVPGPGQSSVPGPGSPSTESANLIRTNTVGVEKMRTKTKVARHRSDEDLSVRPVLEPGEIVMPNPNLGKVKTAGVVSSISSLPVTLSTPASSSNNPMKAFPEKDVAVRIANRPNTAQLLPSNVRGLVKNRKQKKKVLPATGNFQETVPSEGNLGLTGEVENVGASPATSPNVRWNMESDALSDIGQNGVGNGDEDKRKRPGGSDKDVNFPDSQATVSAKITPRSPAPSSESGCSPDSTDLVTPGKLVEHDNKPVINTIRTVNASKVKKVDHLRHGRKLSSSLNKSVMKTAVMNEAVLNHRKTLQSRLDLHEGQDNFSQHHKAIIESCRQIQKISNHDGKRLLKKAEKGERLVERLPVGDLVISEAKIKQQFLEGEPRKNSTVLEKIDAPPVVEAEAAPTAGAEQANTQGEDSGIESMDALSEKSPNQGESPCRKDEKEIEPACLPQEKKPSAVPPSPAESSKVQPSEVKSEPTQTNSLNSKSGDEVTTIATVLLTKPVIPTTTPKHVSPQVSPLKDSLVSAMAAKVKSAMESSPTKVSDPKPKVEPKIELAAPVSDETTVPIGSPTLEDPQPIRITPPLYTYSNPEKHRDETPSPTNLDEEDGDPSAEDGLLDCPSPGGASGSAIQRRRERKRRMLMRNIEKVRSSTGDEQEDGGLAVGSSASTVNDFGGKAANVPKTMLQQLLIEIPPEGLERRGGRSTRSQNRMGHPSPDVSLTLKTPKSSPGGGPVLRGSDDRSSSPIVTGRNNSNKPSPNPVPRMKRKRQNSDSSAASSVTDDLNVTSSSTPRPGKRKCSENAAELIKACMGVDGQKTTDATGEITPQIMRKSRRGGSSASVDVESSDDEPLIEMAGKGRRDDGAISPGAQSVSSTSSRTAKDDDTKSNSSTSKTGRSSANLSTKSQASPLGSNSSTASTASTSSSTSNSNGTSSTTTVTRRSGRQTAVAVPAPATNNSGASVVTKTNAPSNSLAGGTRAATAVKSGPAAQNATSTSVTVAASVTTLSQEEVKTRRKTRSVANASEADTAGSKRRRTSKDGK</sequence>
<feature type="compositionally biased region" description="Polar residues" evidence="1">
    <location>
        <begin position="347"/>
        <end position="365"/>
    </location>
</feature>
<feature type="region of interest" description="Disordered" evidence="1">
    <location>
        <begin position="934"/>
        <end position="986"/>
    </location>
</feature>
<feature type="compositionally biased region" description="Polar residues" evidence="1">
    <location>
        <begin position="1435"/>
        <end position="1445"/>
    </location>
</feature>
<evidence type="ECO:0000256" key="1">
    <source>
        <dbReference type="SAM" id="MobiDB-lite"/>
    </source>
</evidence>
<feature type="region of interest" description="Disordered" evidence="1">
    <location>
        <begin position="460"/>
        <end position="481"/>
    </location>
</feature>
<feature type="compositionally biased region" description="Basic and acidic residues" evidence="1">
    <location>
        <begin position="760"/>
        <end position="772"/>
    </location>
</feature>
<feature type="region of interest" description="Disordered" evidence="1">
    <location>
        <begin position="866"/>
        <end position="914"/>
    </location>
</feature>
<feature type="region of interest" description="Disordered" evidence="1">
    <location>
        <begin position="1359"/>
        <end position="1450"/>
    </location>
</feature>
<keyword evidence="4" id="KW-1185">Reference proteome</keyword>
<feature type="compositionally biased region" description="Polar residues" evidence="1">
    <location>
        <begin position="630"/>
        <end position="669"/>
    </location>
</feature>
<dbReference type="InterPro" id="IPR026638">
    <property type="entry name" value="NCOA6"/>
</dbReference>
<feature type="compositionally biased region" description="Basic residues" evidence="1">
    <location>
        <begin position="1990"/>
        <end position="2000"/>
    </location>
</feature>
<feature type="compositionally biased region" description="Polar residues" evidence="1">
    <location>
        <begin position="375"/>
        <end position="385"/>
    </location>
</feature>
<dbReference type="GO" id="GO:0045944">
    <property type="term" value="P:positive regulation of transcription by RNA polymerase II"/>
    <property type="evidence" value="ECO:0007669"/>
    <property type="project" value="TreeGrafter"/>
</dbReference>
<feature type="compositionally biased region" description="Polar residues" evidence="1">
    <location>
        <begin position="1827"/>
        <end position="1837"/>
    </location>
</feature>
<name>A0AAE1I083_9NEOP</name>
<feature type="region of interest" description="Disordered" evidence="1">
    <location>
        <begin position="1650"/>
        <end position="1938"/>
    </location>
</feature>
<dbReference type="PANTHER" id="PTHR15690:SF0">
    <property type="entry name" value="NUCLEAR RECEPTOR COACTIVATOR 6"/>
    <property type="match status" value="1"/>
</dbReference>
<feature type="compositionally biased region" description="Low complexity" evidence="1">
    <location>
        <begin position="1359"/>
        <end position="1369"/>
    </location>
</feature>
<reference evidence="3" key="1">
    <citation type="submission" date="2021-07" db="EMBL/GenBank/DDBJ databases">
        <authorList>
            <person name="Catto M.A."/>
            <person name="Jacobson A."/>
            <person name="Kennedy G."/>
            <person name="Labadie P."/>
            <person name="Hunt B.G."/>
            <person name="Srinivasan R."/>
        </authorList>
    </citation>
    <scope>NUCLEOTIDE SEQUENCE</scope>
    <source>
        <strain evidence="3">PL_HMW_Pooled</strain>
        <tissue evidence="3">Head</tissue>
    </source>
</reference>
<evidence type="ECO:0000259" key="2">
    <source>
        <dbReference type="Pfam" id="PF13820"/>
    </source>
</evidence>
<feature type="compositionally biased region" description="Low complexity" evidence="1">
    <location>
        <begin position="805"/>
        <end position="829"/>
    </location>
</feature>